<evidence type="ECO:0000313" key="2">
    <source>
        <dbReference type="EMBL" id="QDT56941.1"/>
    </source>
</evidence>
<gene>
    <name evidence="2" type="ORF">Pan44_50040</name>
</gene>
<proteinExistence type="predicted"/>
<dbReference type="InParanoid" id="A0A517SLE9"/>
<evidence type="ECO:0008006" key="4">
    <source>
        <dbReference type="Google" id="ProtNLM"/>
    </source>
</evidence>
<accession>A0A517SLE9</accession>
<dbReference type="RefSeq" id="WP_145034347.1">
    <property type="nucleotide sequence ID" value="NZ_CP036271.1"/>
</dbReference>
<evidence type="ECO:0000313" key="3">
    <source>
        <dbReference type="Proteomes" id="UP000315700"/>
    </source>
</evidence>
<dbReference type="AlphaFoldDB" id="A0A517SLE9"/>
<keyword evidence="3" id="KW-1185">Reference proteome</keyword>
<feature type="chain" id="PRO_5021816670" description="Lipoprotein" evidence="1">
    <location>
        <begin position="28"/>
        <end position="169"/>
    </location>
</feature>
<evidence type="ECO:0000256" key="1">
    <source>
        <dbReference type="SAM" id="SignalP"/>
    </source>
</evidence>
<dbReference type="OrthoDB" id="299778at2"/>
<sequence length="169" mass="18769" precursor="true">MSTPSAALRRLVLLGLLLLAASGCENAAALELQARADFDKQVDTTWRNNWLWVEGIQFFDKGGIYIDSDEPGHPAYDKPVVLPLMKRLSAKHGLKWHAVCDKRKRNIAVAIVAKIPDQEGVRAAIMEMLSAEQKAFPLDILVQEGNRWLSLDFLDAEDAAFLADDEPAK</sequence>
<name>A0A517SLE9_9PLAN</name>
<dbReference type="EMBL" id="CP036271">
    <property type="protein sequence ID" value="QDT56941.1"/>
    <property type="molecule type" value="Genomic_DNA"/>
</dbReference>
<keyword evidence="1" id="KW-0732">Signal</keyword>
<dbReference type="KEGG" id="ccos:Pan44_50040"/>
<feature type="signal peptide" evidence="1">
    <location>
        <begin position="1"/>
        <end position="27"/>
    </location>
</feature>
<reference evidence="2 3" key="1">
    <citation type="submission" date="2019-02" db="EMBL/GenBank/DDBJ databases">
        <title>Deep-cultivation of Planctomycetes and their phenomic and genomic characterization uncovers novel biology.</title>
        <authorList>
            <person name="Wiegand S."/>
            <person name="Jogler M."/>
            <person name="Boedeker C."/>
            <person name="Pinto D."/>
            <person name="Vollmers J."/>
            <person name="Rivas-Marin E."/>
            <person name="Kohn T."/>
            <person name="Peeters S.H."/>
            <person name="Heuer A."/>
            <person name="Rast P."/>
            <person name="Oberbeckmann S."/>
            <person name="Bunk B."/>
            <person name="Jeske O."/>
            <person name="Meyerdierks A."/>
            <person name="Storesund J.E."/>
            <person name="Kallscheuer N."/>
            <person name="Luecker S."/>
            <person name="Lage O.M."/>
            <person name="Pohl T."/>
            <person name="Merkel B.J."/>
            <person name="Hornburger P."/>
            <person name="Mueller R.-W."/>
            <person name="Bruemmer F."/>
            <person name="Labrenz M."/>
            <person name="Spormann A.M."/>
            <person name="Op den Camp H."/>
            <person name="Overmann J."/>
            <person name="Amann R."/>
            <person name="Jetten M.S.M."/>
            <person name="Mascher T."/>
            <person name="Medema M.H."/>
            <person name="Devos D.P."/>
            <person name="Kaster A.-K."/>
            <person name="Ovreas L."/>
            <person name="Rohde M."/>
            <person name="Galperin M.Y."/>
            <person name="Jogler C."/>
        </authorList>
    </citation>
    <scope>NUCLEOTIDE SEQUENCE [LARGE SCALE GENOMIC DNA]</scope>
    <source>
        <strain evidence="2 3">Pan44</strain>
    </source>
</reference>
<dbReference type="Proteomes" id="UP000315700">
    <property type="component" value="Chromosome"/>
</dbReference>
<protein>
    <recommendedName>
        <fullName evidence="4">Lipoprotein</fullName>
    </recommendedName>
</protein>
<organism evidence="2 3">
    <name type="scientific">Caulifigura coniformis</name>
    <dbReference type="NCBI Taxonomy" id="2527983"/>
    <lineage>
        <taxon>Bacteria</taxon>
        <taxon>Pseudomonadati</taxon>
        <taxon>Planctomycetota</taxon>
        <taxon>Planctomycetia</taxon>
        <taxon>Planctomycetales</taxon>
        <taxon>Planctomycetaceae</taxon>
        <taxon>Caulifigura</taxon>
    </lineage>
</organism>